<dbReference type="EMBL" id="CM000781">
    <property type="protein sequence ID" value="AQK70030.1"/>
    <property type="molecule type" value="Genomic_DNA"/>
</dbReference>
<protein>
    <submittedName>
        <fullName evidence="1">Uncharacterized protein</fullName>
    </submittedName>
</protein>
<organism evidence="1">
    <name type="scientific">Zea mays</name>
    <name type="common">Maize</name>
    <dbReference type="NCBI Taxonomy" id="4577"/>
    <lineage>
        <taxon>Eukaryota</taxon>
        <taxon>Viridiplantae</taxon>
        <taxon>Streptophyta</taxon>
        <taxon>Embryophyta</taxon>
        <taxon>Tracheophyta</taxon>
        <taxon>Spermatophyta</taxon>
        <taxon>Magnoliopsida</taxon>
        <taxon>Liliopsida</taxon>
        <taxon>Poales</taxon>
        <taxon>Poaceae</taxon>
        <taxon>PACMAD clade</taxon>
        <taxon>Panicoideae</taxon>
        <taxon>Andropogonodae</taxon>
        <taxon>Andropogoneae</taxon>
        <taxon>Tripsacinae</taxon>
        <taxon>Zea</taxon>
    </lineage>
</organism>
<gene>
    <name evidence="1" type="ORF">ZEAMMB73_Zm00001d016080</name>
</gene>
<evidence type="ECO:0000313" key="1">
    <source>
        <dbReference type="EMBL" id="AQK70030.1"/>
    </source>
</evidence>
<reference evidence="1" key="1">
    <citation type="submission" date="2015-12" db="EMBL/GenBank/DDBJ databases">
        <title>Update maize B73 reference genome by single molecule sequencing technologies.</title>
        <authorList>
            <consortium name="Maize Genome Sequencing Project"/>
            <person name="Ware D."/>
        </authorList>
    </citation>
    <scope>NUCLEOTIDE SEQUENCE</scope>
    <source>
        <tissue evidence="1">Seedling</tissue>
    </source>
</reference>
<dbReference type="AlphaFoldDB" id="A0A1D6H5D9"/>
<sequence>MLVLFRCKSYNFRLQSHPLQYFLLNLYLLLMCHSAFFKIQKNIPYFIRGKTTTFIIHRIFLVLSLTKKYKVCPHKCKLVS</sequence>
<name>A0A1D6H5D9_MAIZE</name>
<accession>A0A1D6H5D9</accession>
<proteinExistence type="predicted"/>